<dbReference type="EMBL" id="MU863893">
    <property type="protein sequence ID" value="KAK4202923.1"/>
    <property type="molecule type" value="Genomic_DNA"/>
</dbReference>
<dbReference type="InterPro" id="IPR000639">
    <property type="entry name" value="Epox_hydrolase-like"/>
</dbReference>
<dbReference type="Pfam" id="PF00561">
    <property type="entry name" value="Abhydrolase_1"/>
    <property type="match status" value="1"/>
</dbReference>
<comment type="caution">
    <text evidence="3">The sequence shown here is derived from an EMBL/GenBank/DDBJ whole genome shotgun (WGS) entry which is preliminary data.</text>
</comment>
<organism evidence="3 4">
    <name type="scientific">Triangularia verruculosa</name>
    <dbReference type="NCBI Taxonomy" id="2587418"/>
    <lineage>
        <taxon>Eukaryota</taxon>
        <taxon>Fungi</taxon>
        <taxon>Dikarya</taxon>
        <taxon>Ascomycota</taxon>
        <taxon>Pezizomycotina</taxon>
        <taxon>Sordariomycetes</taxon>
        <taxon>Sordariomycetidae</taxon>
        <taxon>Sordariales</taxon>
        <taxon>Podosporaceae</taxon>
        <taxon>Triangularia</taxon>
    </lineage>
</organism>
<dbReference type="InterPro" id="IPR050266">
    <property type="entry name" value="AB_hydrolase_sf"/>
</dbReference>
<reference evidence="3" key="2">
    <citation type="submission" date="2023-05" db="EMBL/GenBank/DDBJ databases">
        <authorList>
            <consortium name="Lawrence Berkeley National Laboratory"/>
            <person name="Steindorff A."/>
            <person name="Hensen N."/>
            <person name="Bonometti L."/>
            <person name="Westerberg I."/>
            <person name="Brannstrom I.O."/>
            <person name="Guillou S."/>
            <person name="Cros-Aarteil S."/>
            <person name="Calhoun S."/>
            <person name="Haridas S."/>
            <person name="Kuo A."/>
            <person name="Mondo S."/>
            <person name="Pangilinan J."/>
            <person name="Riley R."/>
            <person name="Labutti K."/>
            <person name="Andreopoulos B."/>
            <person name="Lipzen A."/>
            <person name="Chen C."/>
            <person name="Yanf M."/>
            <person name="Daum C."/>
            <person name="Ng V."/>
            <person name="Clum A."/>
            <person name="Ohm R."/>
            <person name="Martin F."/>
            <person name="Silar P."/>
            <person name="Natvig D."/>
            <person name="Lalanne C."/>
            <person name="Gautier V."/>
            <person name="Ament-Velasquez S.L."/>
            <person name="Kruys A."/>
            <person name="Hutchinson M.I."/>
            <person name="Powell A.J."/>
            <person name="Barry K."/>
            <person name="Miller A.N."/>
            <person name="Grigoriev I.V."/>
            <person name="Debuchy R."/>
            <person name="Gladieux P."/>
            <person name="Thoren M.H."/>
            <person name="Johannesson H."/>
        </authorList>
    </citation>
    <scope>NUCLEOTIDE SEQUENCE</scope>
    <source>
        <strain evidence="3">CBS 315.58</strain>
    </source>
</reference>
<dbReference type="GO" id="GO:0046464">
    <property type="term" value="P:acylglycerol catabolic process"/>
    <property type="evidence" value="ECO:0007669"/>
    <property type="project" value="TreeGrafter"/>
</dbReference>
<evidence type="ECO:0000259" key="2">
    <source>
        <dbReference type="Pfam" id="PF00561"/>
    </source>
</evidence>
<feature type="chain" id="PRO_5042837536" evidence="1">
    <location>
        <begin position="18"/>
        <end position="359"/>
    </location>
</feature>
<keyword evidence="1" id="KW-0732">Signal</keyword>
<protein>
    <submittedName>
        <fullName evidence="3">Alpha/Beta hydrolase protein</fullName>
    </submittedName>
</protein>
<accession>A0AAN6XLD0</accession>
<dbReference type="PANTHER" id="PTHR43798:SF33">
    <property type="entry name" value="HYDROLASE, PUTATIVE (AFU_ORTHOLOGUE AFUA_2G14860)-RELATED"/>
    <property type="match status" value="1"/>
</dbReference>
<proteinExistence type="predicted"/>
<dbReference type="SUPFAM" id="SSF53474">
    <property type="entry name" value="alpha/beta-Hydrolases"/>
    <property type="match status" value="1"/>
</dbReference>
<evidence type="ECO:0000256" key="1">
    <source>
        <dbReference type="SAM" id="SignalP"/>
    </source>
</evidence>
<dbReference type="PRINTS" id="PR00111">
    <property type="entry name" value="ABHYDROLASE"/>
</dbReference>
<keyword evidence="4" id="KW-1185">Reference proteome</keyword>
<dbReference type="GO" id="GO:0047372">
    <property type="term" value="F:monoacylglycerol lipase activity"/>
    <property type="evidence" value="ECO:0007669"/>
    <property type="project" value="TreeGrafter"/>
</dbReference>
<evidence type="ECO:0000313" key="3">
    <source>
        <dbReference type="EMBL" id="KAK4202923.1"/>
    </source>
</evidence>
<sequence length="359" mass="39721">MQLLALLLATSAFTASATSNIDNGPFQSDLNGSNFTYGQPLKLLRFHSQGLPLEMAFIDLPPIADTVTTSEPQHVRYTRKKPGHKPKTALLLHGKNFCSVTWSATGYALQQAGYRVIIPDQIGFCKSSKPGANYQYSLHQLALNTHSLLSALNLTGPGGSDVTVVGHSLGGMLATRFSLLYPELVSRLVLVNPIGLEPYLEVGVPYPDLSATLRTEQASNYQSIREYEQSTYYLGAWAREYDVWAVMLAQIYSGSEAQKFSEGQARVVDMVLTQPVYYEFPRVQPNTLLIIGTKDTTAIGKQWSPPSVQERLGKYENLGKETAKKIANCTLVEFEGLGHAPQIQAPHRFHETLLEWLRT</sequence>
<dbReference type="Gene3D" id="3.40.50.1820">
    <property type="entry name" value="alpha/beta hydrolase"/>
    <property type="match status" value="1"/>
</dbReference>
<keyword evidence="3" id="KW-0378">Hydrolase</keyword>
<dbReference type="Proteomes" id="UP001303160">
    <property type="component" value="Unassembled WGS sequence"/>
</dbReference>
<reference evidence="3" key="1">
    <citation type="journal article" date="2023" name="Mol. Phylogenet. Evol.">
        <title>Genome-scale phylogeny and comparative genomics of the fungal order Sordariales.</title>
        <authorList>
            <person name="Hensen N."/>
            <person name="Bonometti L."/>
            <person name="Westerberg I."/>
            <person name="Brannstrom I.O."/>
            <person name="Guillou S."/>
            <person name="Cros-Aarteil S."/>
            <person name="Calhoun S."/>
            <person name="Haridas S."/>
            <person name="Kuo A."/>
            <person name="Mondo S."/>
            <person name="Pangilinan J."/>
            <person name="Riley R."/>
            <person name="LaButti K."/>
            <person name="Andreopoulos B."/>
            <person name="Lipzen A."/>
            <person name="Chen C."/>
            <person name="Yan M."/>
            <person name="Daum C."/>
            <person name="Ng V."/>
            <person name="Clum A."/>
            <person name="Steindorff A."/>
            <person name="Ohm R.A."/>
            <person name="Martin F."/>
            <person name="Silar P."/>
            <person name="Natvig D.O."/>
            <person name="Lalanne C."/>
            <person name="Gautier V."/>
            <person name="Ament-Velasquez S.L."/>
            <person name="Kruys A."/>
            <person name="Hutchinson M.I."/>
            <person name="Powell A.J."/>
            <person name="Barry K."/>
            <person name="Miller A.N."/>
            <person name="Grigoriev I.V."/>
            <person name="Debuchy R."/>
            <person name="Gladieux P."/>
            <person name="Hiltunen Thoren M."/>
            <person name="Johannesson H."/>
        </authorList>
    </citation>
    <scope>NUCLEOTIDE SEQUENCE</scope>
    <source>
        <strain evidence="3">CBS 315.58</strain>
    </source>
</reference>
<dbReference type="PANTHER" id="PTHR43798">
    <property type="entry name" value="MONOACYLGLYCEROL LIPASE"/>
    <property type="match status" value="1"/>
</dbReference>
<evidence type="ECO:0000313" key="4">
    <source>
        <dbReference type="Proteomes" id="UP001303160"/>
    </source>
</evidence>
<dbReference type="PRINTS" id="PR00412">
    <property type="entry name" value="EPOXHYDRLASE"/>
</dbReference>
<dbReference type="GO" id="GO:0016020">
    <property type="term" value="C:membrane"/>
    <property type="evidence" value="ECO:0007669"/>
    <property type="project" value="TreeGrafter"/>
</dbReference>
<dbReference type="InterPro" id="IPR000073">
    <property type="entry name" value="AB_hydrolase_1"/>
</dbReference>
<feature type="signal peptide" evidence="1">
    <location>
        <begin position="1"/>
        <end position="17"/>
    </location>
</feature>
<dbReference type="InterPro" id="IPR029058">
    <property type="entry name" value="AB_hydrolase_fold"/>
</dbReference>
<feature type="domain" description="AB hydrolase-1" evidence="2">
    <location>
        <begin position="90"/>
        <end position="196"/>
    </location>
</feature>
<gene>
    <name evidence="3" type="ORF">QBC40DRAFT_262913</name>
</gene>
<name>A0AAN6XLD0_9PEZI</name>
<dbReference type="AlphaFoldDB" id="A0AAN6XLD0"/>